<evidence type="ECO:0000313" key="2">
    <source>
        <dbReference type="Proteomes" id="UP000185728"/>
    </source>
</evidence>
<comment type="caution">
    <text evidence="1">The sequence shown here is derived from an EMBL/GenBank/DDBJ whole genome shotgun (WGS) entry which is preliminary data.</text>
</comment>
<name>A0ABY1KJZ0_9FLAO</name>
<reference evidence="1 2" key="1">
    <citation type="submission" date="2017-01" db="EMBL/GenBank/DDBJ databases">
        <authorList>
            <person name="Varghese N."/>
            <person name="Submissions S."/>
        </authorList>
    </citation>
    <scope>NUCLEOTIDE SEQUENCE [LARGE SCALE GENOMIC DNA]</scope>
    <source>
        <strain evidence="1 2">DSM 2061</strain>
    </source>
</reference>
<protein>
    <submittedName>
        <fullName evidence="1">Uncharacterized protein</fullName>
    </submittedName>
</protein>
<dbReference type="Proteomes" id="UP000185728">
    <property type="component" value="Unassembled WGS sequence"/>
</dbReference>
<dbReference type="PROSITE" id="PS51257">
    <property type="entry name" value="PROKAR_LIPOPROTEIN"/>
    <property type="match status" value="1"/>
</dbReference>
<accession>A0ABY1KJZ0</accession>
<keyword evidence="2" id="KW-1185">Reference proteome</keyword>
<sequence length="132" mass="14638">MDFNLKRLTFLSLGSILLFGSCGEIKNKPDGMAEAKAKEWEELVKKHTDTSVKVFGHYAAVKLPIDKGVPLWNPTNVAIGPDGVMYAANYTGEIYSLQDTDGDGLEDEAKLFCDVKDDGLRYPTSMIFKENK</sequence>
<gene>
    <name evidence="1" type="ORF">SAMN05421766_101922</name>
</gene>
<proteinExistence type="predicted"/>
<dbReference type="EMBL" id="FTOB01000001">
    <property type="protein sequence ID" value="SIS43026.1"/>
    <property type="molecule type" value="Genomic_DNA"/>
</dbReference>
<organism evidence="1 2">
    <name type="scientific">Zobellia uliginosa</name>
    <dbReference type="NCBI Taxonomy" id="143224"/>
    <lineage>
        <taxon>Bacteria</taxon>
        <taxon>Pseudomonadati</taxon>
        <taxon>Bacteroidota</taxon>
        <taxon>Flavobacteriia</taxon>
        <taxon>Flavobacteriales</taxon>
        <taxon>Flavobacteriaceae</taxon>
        <taxon>Zobellia</taxon>
    </lineage>
</organism>
<evidence type="ECO:0000313" key="1">
    <source>
        <dbReference type="EMBL" id="SIS43026.1"/>
    </source>
</evidence>